<accession>A0A151AXJ0</accession>
<evidence type="ECO:0000256" key="3">
    <source>
        <dbReference type="ARBA" id="ARBA00022840"/>
    </source>
</evidence>
<dbReference type="InterPro" id="IPR044304">
    <property type="entry name" value="NUBPL-like"/>
</dbReference>
<dbReference type="Pfam" id="PF10609">
    <property type="entry name" value="ParA"/>
    <property type="match status" value="1"/>
</dbReference>
<dbReference type="PANTHER" id="PTHR42961:SF2">
    <property type="entry name" value="IRON-SULFUR PROTEIN NUBPL"/>
    <property type="match status" value="1"/>
</dbReference>
<protein>
    <recommendedName>
        <fullName evidence="6">Iron-sulfur cluster carrier protein</fullName>
    </recommendedName>
</protein>
<keyword evidence="2 6" id="KW-0547">Nucleotide-binding</keyword>
<dbReference type="Proteomes" id="UP000075670">
    <property type="component" value="Unassembled WGS sequence"/>
</dbReference>
<keyword evidence="5 6" id="KW-0411">Iron-sulfur</keyword>
<dbReference type="GO" id="GO:0140663">
    <property type="term" value="F:ATP-dependent FeS chaperone activity"/>
    <property type="evidence" value="ECO:0007669"/>
    <property type="project" value="InterPro"/>
</dbReference>
<comment type="caution">
    <text evidence="7">The sequence shown here is derived from an EMBL/GenBank/DDBJ whole genome shotgun (WGS) entry which is preliminary data.</text>
</comment>
<dbReference type="HAMAP" id="MF_02040">
    <property type="entry name" value="Mrp_NBP35"/>
    <property type="match status" value="1"/>
</dbReference>
<comment type="subunit">
    <text evidence="6">Homodimer.</text>
</comment>
<dbReference type="InterPro" id="IPR019591">
    <property type="entry name" value="Mrp/NBP35_ATP-bd"/>
</dbReference>
<dbReference type="RefSeq" id="WP_062283654.1">
    <property type="nucleotide sequence ID" value="NZ_LTBC01000004.1"/>
</dbReference>
<reference evidence="7 8" key="1">
    <citation type="submission" date="2016-02" db="EMBL/GenBank/DDBJ databases">
        <title>Genome sequence of Moorella mulderi DSM 14980.</title>
        <authorList>
            <person name="Poehlein A."/>
            <person name="Daniel R."/>
        </authorList>
    </citation>
    <scope>NUCLEOTIDE SEQUENCE [LARGE SCALE GENOMIC DNA]</scope>
    <source>
        <strain evidence="7 8">DSM 14980</strain>
    </source>
</reference>
<dbReference type="EMBL" id="LTBC01000004">
    <property type="protein sequence ID" value="KYH32365.1"/>
    <property type="molecule type" value="Genomic_DNA"/>
</dbReference>
<feature type="binding site" evidence="6">
    <location>
        <begin position="44"/>
        <end position="51"/>
    </location>
    <ligand>
        <name>ATP</name>
        <dbReference type="ChEBI" id="CHEBI:30616"/>
    </ligand>
</feature>
<gene>
    <name evidence="7" type="primary">ylxH_2</name>
    <name evidence="7" type="ORF">MOMUL_15870</name>
</gene>
<organism evidence="7 8">
    <name type="scientific">Moorella mulderi DSM 14980</name>
    <dbReference type="NCBI Taxonomy" id="1122241"/>
    <lineage>
        <taxon>Bacteria</taxon>
        <taxon>Bacillati</taxon>
        <taxon>Bacillota</taxon>
        <taxon>Clostridia</taxon>
        <taxon>Neomoorellales</taxon>
        <taxon>Neomoorellaceae</taxon>
        <taxon>Neomoorella</taxon>
    </lineage>
</organism>
<comment type="function">
    <text evidence="6">Binds and transfers iron-sulfur (Fe-S) clusters to target apoproteins. Can hydrolyze ATP.</text>
</comment>
<evidence type="ECO:0000256" key="2">
    <source>
        <dbReference type="ARBA" id="ARBA00022741"/>
    </source>
</evidence>
<dbReference type="GO" id="GO:0005524">
    <property type="term" value="F:ATP binding"/>
    <property type="evidence" value="ECO:0007669"/>
    <property type="project" value="UniProtKB-UniRule"/>
</dbReference>
<dbReference type="GO" id="GO:0016887">
    <property type="term" value="F:ATP hydrolysis activity"/>
    <property type="evidence" value="ECO:0007669"/>
    <property type="project" value="UniProtKB-UniRule"/>
</dbReference>
<evidence type="ECO:0000256" key="5">
    <source>
        <dbReference type="ARBA" id="ARBA00023014"/>
    </source>
</evidence>
<dbReference type="InterPro" id="IPR033756">
    <property type="entry name" value="YlxH/NBP35"/>
</dbReference>
<dbReference type="AlphaFoldDB" id="A0A151AXJ0"/>
<evidence type="ECO:0000256" key="6">
    <source>
        <dbReference type="HAMAP-Rule" id="MF_02040"/>
    </source>
</evidence>
<dbReference type="SUPFAM" id="SSF52540">
    <property type="entry name" value="P-loop containing nucleoside triphosphate hydrolases"/>
    <property type="match status" value="1"/>
</dbReference>
<keyword evidence="3 6" id="KW-0067">ATP-binding</keyword>
<keyword evidence="8" id="KW-1185">Reference proteome</keyword>
<sequence>MATGACETCNPLTCNSTTCEAKKPGRIPPHELSNIKHVIGIMSGKGGVGKSSVTALLAVALQQAGYQVGILDADITGPSIPRMFGVRRPPEGTGHGMIPPQSPGGTRIMSLNLLLPHEDDPVIWRGPLIGGAVKQFWTDVIWGDLDYLLVDLPPGTGDAPLTVLQSLPLDGLVIVSSPQELAQMVVRKAVKMAAMMNVKILGLVENMSYAVCPDCGKEIYLFGPSRAGAAAAEAGIPLLGTLPLDPDLTALCDHGQVEDYRGPLLERAREFVRKIGG</sequence>
<dbReference type="PANTHER" id="PTHR42961">
    <property type="entry name" value="IRON-SULFUR PROTEIN NUBPL"/>
    <property type="match status" value="1"/>
</dbReference>
<dbReference type="GO" id="GO:0051539">
    <property type="term" value="F:4 iron, 4 sulfur cluster binding"/>
    <property type="evidence" value="ECO:0007669"/>
    <property type="project" value="TreeGrafter"/>
</dbReference>
<dbReference type="Gene3D" id="3.40.50.300">
    <property type="entry name" value="P-loop containing nucleotide triphosphate hydrolases"/>
    <property type="match status" value="1"/>
</dbReference>
<keyword evidence="6" id="KW-0378">Hydrolase</keyword>
<evidence type="ECO:0000256" key="4">
    <source>
        <dbReference type="ARBA" id="ARBA00023004"/>
    </source>
</evidence>
<dbReference type="PROSITE" id="PS01215">
    <property type="entry name" value="MRP"/>
    <property type="match status" value="1"/>
</dbReference>
<evidence type="ECO:0000313" key="7">
    <source>
        <dbReference type="EMBL" id="KYH32365.1"/>
    </source>
</evidence>
<comment type="similarity">
    <text evidence="6">Belongs to the Mrp/NBP35 ATP-binding proteins family.</text>
</comment>
<dbReference type="PATRIC" id="fig|1122241.3.peg.1671"/>
<name>A0A151AXJ0_9FIRM</name>
<dbReference type="GO" id="GO:0046872">
    <property type="term" value="F:metal ion binding"/>
    <property type="evidence" value="ECO:0007669"/>
    <property type="project" value="UniProtKB-KW"/>
</dbReference>
<keyword evidence="4 6" id="KW-0408">Iron</keyword>
<keyword evidence="1 6" id="KW-0479">Metal-binding</keyword>
<evidence type="ECO:0000256" key="1">
    <source>
        <dbReference type="ARBA" id="ARBA00022723"/>
    </source>
</evidence>
<dbReference type="OrthoDB" id="9809679at2"/>
<proteinExistence type="inferred from homology"/>
<dbReference type="GO" id="GO:0016226">
    <property type="term" value="P:iron-sulfur cluster assembly"/>
    <property type="evidence" value="ECO:0007669"/>
    <property type="project" value="InterPro"/>
</dbReference>
<dbReference type="InterPro" id="IPR000808">
    <property type="entry name" value="Mrp-like_CS"/>
</dbReference>
<dbReference type="InterPro" id="IPR027417">
    <property type="entry name" value="P-loop_NTPase"/>
</dbReference>
<evidence type="ECO:0000313" key="8">
    <source>
        <dbReference type="Proteomes" id="UP000075670"/>
    </source>
</evidence>
<dbReference type="FunFam" id="3.40.50.300:FF:001119">
    <property type="entry name" value="Iron-sulfur cluster carrier protein"/>
    <property type="match status" value="1"/>
</dbReference>
<dbReference type="CDD" id="cd02037">
    <property type="entry name" value="Mrp_NBP35"/>
    <property type="match status" value="1"/>
</dbReference>